<dbReference type="GO" id="GO:0006302">
    <property type="term" value="P:double-strand break repair"/>
    <property type="evidence" value="ECO:0007669"/>
    <property type="project" value="InterPro"/>
</dbReference>
<evidence type="ECO:0000256" key="1">
    <source>
        <dbReference type="ARBA" id="ARBA00006930"/>
    </source>
</evidence>
<dbReference type="EMBL" id="WWEQ01000082">
    <property type="protein sequence ID" value="MYM20837.1"/>
    <property type="molecule type" value="Genomic_DNA"/>
</dbReference>
<sequence length="297" mass="31757">MRIHALELEAFGPFPDRVALDLDALSADGVFLIAGPTGAGKTTLLDAICFGLYGRVPGARNDAQALRSQFADPAARTAVTVEFSARGRRYRVERSPAYERPAKRGGGTTLQRASAQLWVCEDEQWAGRARTMAEVSDIVYDAVGLSAEQFTKIIMLPQGDFAAFLRADPQEREPILERLFGTERFATAARELGAAATRARGRIDNVSQERLRLIAQAAELAAAAGPVPPDMGERAPENPSAAAVDAALSVALTVAREDDETAQASARLAAADEDAARAGAEAIAERLRLRERVDRAG</sequence>
<dbReference type="SUPFAM" id="SSF52540">
    <property type="entry name" value="P-loop containing nucleoside triphosphate hydrolases"/>
    <property type="match status" value="1"/>
</dbReference>
<dbReference type="Pfam" id="PF13476">
    <property type="entry name" value="AAA_23"/>
    <property type="match status" value="1"/>
</dbReference>
<gene>
    <name evidence="5" type="ORF">GSY69_12905</name>
</gene>
<comment type="caution">
    <text evidence="5">The sequence shown here is derived from an EMBL/GenBank/DDBJ whole genome shotgun (WGS) entry which is preliminary data.</text>
</comment>
<dbReference type="InterPro" id="IPR038729">
    <property type="entry name" value="Rad50/SbcC_AAA"/>
</dbReference>
<feature type="domain" description="Rad50/SbcC-type AAA" evidence="4">
    <location>
        <begin position="6"/>
        <end position="182"/>
    </location>
</feature>
<dbReference type="PANTHER" id="PTHR32114">
    <property type="entry name" value="ABC TRANSPORTER ABCH.3"/>
    <property type="match status" value="1"/>
</dbReference>
<dbReference type="RefSeq" id="WP_160954246.1">
    <property type="nucleotide sequence ID" value="NZ_WWEQ01000082.1"/>
</dbReference>
<keyword evidence="6" id="KW-1185">Reference proteome</keyword>
<reference evidence="5 6" key="1">
    <citation type="submission" date="2020-01" db="EMBL/GenBank/DDBJ databases">
        <authorList>
            <person name="Deng T."/>
        </authorList>
    </citation>
    <scope>NUCLEOTIDE SEQUENCE [LARGE SCALE GENOMIC DNA]</scope>
    <source>
        <strain evidence="5 6">5221</strain>
    </source>
</reference>
<comment type="subunit">
    <text evidence="2">Heterodimer of SbcC and SbcD.</text>
</comment>
<comment type="similarity">
    <text evidence="1">Belongs to the SMC family. SbcC subfamily.</text>
</comment>
<evidence type="ECO:0000259" key="4">
    <source>
        <dbReference type="Pfam" id="PF13476"/>
    </source>
</evidence>
<dbReference type="GO" id="GO:0016887">
    <property type="term" value="F:ATP hydrolysis activity"/>
    <property type="evidence" value="ECO:0007669"/>
    <property type="project" value="InterPro"/>
</dbReference>
<evidence type="ECO:0000256" key="3">
    <source>
        <dbReference type="ARBA" id="ARBA00013368"/>
    </source>
</evidence>
<evidence type="ECO:0000313" key="5">
    <source>
        <dbReference type="EMBL" id="MYM20837.1"/>
    </source>
</evidence>
<dbReference type="AlphaFoldDB" id="A0A6N9H9V7"/>
<accession>A0A6N9H9V7</accession>
<feature type="non-terminal residue" evidence="5">
    <location>
        <position position="297"/>
    </location>
</feature>
<dbReference type="Proteomes" id="UP000469215">
    <property type="component" value="Unassembled WGS sequence"/>
</dbReference>
<organism evidence="5 6">
    <name type="scientific">Brevibacterium rongguiense</name>
    <dbReference type="NCBI Taxonomy" id="2695267"/>
    <lineage>
        <taxon>Bacteria</taxon>
        <taxon>Bacillati</taxon>
        <taxon>Actinomycetota</taxon>
        <taxon>Actinomycetes</taxon>
        <taxon>Micrococcales</taxon>
        <taxon>Brevibacteriaceae</taxon>
        <taxon>Brevibacterium</taxon>
    </lineage>
</organism>
<proteinExistence type="inferred from homology"/>
<evidence type="ECO:0000313" key="6">
    <source>
        <dbReference type="Proteomes" id="UP000469215"/>
    </source>
</evidence>
<dbReference type="InterPro" id="IPR027417">
    <property type="entry name" value="P-loop_NTPase"/>
</dbReference>
<dbReference type="Gene3D" id="3.40.50.300">
    <property type="entry name" value="P-loop containing nucleotide triphosphate hydrolases"/>
    <property type="match status" value="1"/>
</dbReference>
<evidence type="ECO:0000256" key="2">
    <source>
        <dbReference type="ARBA" id="ARBA00011322"/>
    </source>
</evidence>
<name>A0A6N9H9V7_9MICO</name>
<protein>
    <recommendedName>
        <fullName evidence="3">Nuclease SbcCD subunit C</fullName>
    </recommendedName>
</protein>
<dbReference type="PANTHER" id="PTHR32114:SF2">
    <property type="entry name" value="ABC TRANSPORTER ABCH.3"/>
    <property type="match status" value="1"/>
</dbReference>